<keyword evidence="2" id="KW-1185">Reference proteome</keyword>
<dbReference type="AlphaFoldDB" id="E2BA10"/>
<evidence type="ECO:0000313" key="2">
    <source>
        <dbReference type="Proteomes" id="UP000008237"/>
    </source>
</evidence>
<gene>
    <name evidence="1" type="ORF">EAI_07760</name>
</gene>
<feature type="non-terminal residue" evidence="1">
    <location>
        <position position="54"/>
    </location>
</feature>
<dbReference type="InParanoid" id="E2BA10"/>
<protein>
    <recommendedName>
        <fullName evidence="3">Histone-lysine N-methyltransferase SETMAR</fullName>
    </recommendedName>
</protein>
<accession>E2BA10</accession>
<sequence length="54" mass="6404">GIMTAERYIDILYENLEESLLKLDLETNFIFQQDNDPKHKAKKTIAFFKSNKIK</sequence>
<feature type="non-terminal residue" evidence="1">
    <location>
        <position position="1"/>
    </location>
</feature>
<evidence type="ECO:0008006" key="3">
    <source>
        <dbReference type="Google" id="ProtNLM"/>
    </source>
</evidence>
<dbReference type="EMBL" id="GL446637">
    <property type="protein sequence ID" value="EFN87473.1"/>
    <property type="molecule type" value="Genomic_DNA"/>
</dbReference>
<name>E2BA10_HARSA</name>
<reference evidence="1 2" key="1">
    <citation type="journal article" date="2010" name="Science">
        <title>Genomic comparison of the ants Camponotus floridanus and Harpegnathos saltator.</title>
        <authorList>
            <person name="Bonasio R."/>
            <person name="Zhang G."/>
            <person name="Ye C."/>
            <person name="Mutti N.S."/>
            <person name="Fang X."/>
            <person name="Qin N."/>
            <person name="Donahue G."/>
            <person name="Yang P."/>
            <person name="Li Q."/>
            <person name="Li C."/>
            <person name="Zhang P."/>
            <person name="Huang Z."/>
            <person name="Berger S.L."/>
            <person name="Reinberg D."/>
            <person name="Wang J."/>
            <person name="Liebig J."/>
        </authorList>
    </citation>
    <scope>NUCLEOTIDE SEQUENCE [LARGE SCALE GENOMIC DNA]</scope>
    <source>
        <strain evidence="1 2">R22 G/1</strain>
    </source>
</reference>
<dbReference type="Gene3D" id="3.30.420.10">
    <property type="entry name" value="Ribonuclease H-like superfamily/Ribonuclease H"/>
    <property type="match status" value="1"/>
</dbReference>
<dbReference type="Proteomes" id="UP000008237">
    <property type="component" value="Unassembled WGS sequence"/>
</dbReference>
<proteinExistence type="predicted"/>
<organism evidence="2">
    <name type="scientific">Harpegnathos saltator</name>
    <name type="common">Jerdon's jumping ant</name>
    <dbReference type="NCBI Taxonomy" id="610380"/>
    <lineage>
        <taxon>Eukaryota</taxon>
        <taxon>Metazoa</taxon>
        <taxon>Ecdysozoa</taxon>
        <taxon>Arthropoda</taxon>
        <taxon>Hexapoda</taxon>
        <taxon>Insecta</taxon>
        <taxon>Pterygota</taxon>
        <taxon>Neoptera</taxon>
        <taxon>Endopterygota</taxon>
        <taxon>Hymenoptera</taxon>
        <taxon>Apocrita</taxon>
        <taxon>Aculeata</taxon>
        <taxon>Formicoidea</taxon>
        <taxon>Formicidae</taxon>
        <taxon>Ponerinae</taxon>
        <taxon>Ponerini</taxon>
        <taxon>Harpegnathos</taxon>
    </lineage>
</organism>
<evidence type="ECO:0000313" key="1">
    <source>
        <dbReference type="EMBL" id="EFN87473.1"/>
    </source>
</evidence>
<dbReference type="GO" id="GO:0003676">
    <property type="term" value="F:nucleic acid binding"/>
    <property type="evidence" value="ECO:0007669"/>
    <property type="project" value="InterPro"/>
</dbReference>
<dbReference type="InterPro" id="IPR036397">
    <property type="entry name" value="RNaseH_sf"/>
</dbReference>